<reference evidence="10" key="1">
    <citation type="submission" date="2020-11" db="EMBL/GenBank/DDBJ databases">
        <authorList>
            <consortium name="DOE Joint Genome Institute"/>
            <person name="Ahrendt S."/>
            <person name="Riley R."/>
            <person name="Andreopoulos W."/>
            <person name="Labutti K."/>
            <person name="Pangilinan J."/>
            <person name="Ruiz-Duenas F.J."/>
            <person name="Barrasa J.M."/>
            <person name="Sanchez-Garcia M."/>
            <person name="Camarero S."/>
            <person name="Miyauchi S."/>
            <person name="Serrano A."/>
            <person name="Linde D."/>
            <person name="Babiker R."/>
            <person name="Drula E."/>
            <person name="Ayuso-Fernandez I."/>
            <person name="Pacheco R."/>
            <person name="Padilla G."/>
            <person name="Ferreira P."/>
            <person name="Barriuso J."/>
            <person name="Kellner H."/>
            <person name="Castanera R."/>
            <person name="Alfaro M."/>
            <person name="Ramirez L."/>
            <person name="Pisabarro A.G."/>
            <person name="Kuo A."/>
            <person name="Tritt A."/>
            <person name="Lipzen A."/>
            <person name="He G."/>
            <person name="Yan M."/>
            <person name="Ng V."/>
            <person name="Cullen D."/>
            <person name="Martin F."/>
            <person name="Rosso M.-N."/>
            <person name="Henrissat B."/>
            <person name="Hibbett D."/>
            <person name="Martinez A.T."/>
            <person name="Grigoriev I.V."/>
        </authorList>
    </citation>
    <scope>NUCLEOTIDE SEQUENCE</scope>
    <source>
        <strain evidence="10">CIRM-BRFM 674</strain>
    </source>
</reference>
<evidence type="ECO:0000256" key="4">
    <source>
        <dbReference type="ARBA" id="ARBA00023242"/>
    </source>
</evidence>
<dbReference type="Pfam" id="PF05920">
    <property type="entry name" value="Homeobox_KN"/>
    <property type="match status" value="1"/>
</dbReference>
<dbReference type="EMBL" id="MU155130">
    <property type="protein sequence ID" value="KAF9486288.1"/>
    <property type="molecule type" value="Genomic_DNA"/>
</dbReference>
<keyword evidence="2" id="KW-0238">DNA-binding</keyword>
<evidence type="ECO:0000256" key="3">
    <source>
        <dbReference type="ARBA" id="ARBA00023155"/>
    </source>
</evidence>
<feature type="compositionally biased region" description="Polar residues" evidence="6">
    <location>
        <begin position="386"/>
        <end position="395"/>
    </location>
</feature>
<evidence type="ECO:0000313" key="10">
    <source>
        <dbReference type="EMBL" id="KAF9486288.1"/>
    </source>
</evidence>
<evidence type="ECO:0000259" key="7">
    <source>
        <dbReference type="Pfam" id="PF05920"/>
    </source>
</evidence>
<dbReference type="InterPro" id="IPR024333">
    <property type="entry name" value="Mating-type_A-alpha/beta_1_N"/>
</dbReference>
<evidence type="ECO:0000259" key="8">
    <source>
        <dbReference type="Pfam" id="PF12731"/>
    </source>
</evidence>
<dbReference type="GO" id="GO:0006355">
    <property type="term" value="P:regulation of DNA-templated transcription"/>
    <property type="evidence" value="ECO:0007669"/>
    <property type="project" value="InterPro"/>
</dbReference>
<evidence type="ECO:0000256" key="6">
    <source>
        <dbReference type="SAM" id="MobiDB-lite"/>
    </source>
</evidence>
<protein>
    <submittedName>
        <fullName evidence="10">Mating-type protein</fullName>
    </submittedName>
</protein>
<evidence type="ECO:0000256" key="5">
    <source>
        <dbReference type="SAM" id="Coils"/>
    </source>
</evidence>
<organism evidence="10 11">
    <name type="scientific">Pholiota conissans</name>
    <dbReference type="NCBI Taxonomy" id="109636"/>
    <lineage>
        <taxon>Eukaryota</taxon>
        <taxon>Fungi</taxon>
        <taxon>Dikarya</taxon>
        <taxon>Basidiomycota</taxon>
        <taxon>Agaricomycotina</taxon>
        <taxon>Agaricomycetes</taxon>
        <taxon>Agaricomycetidae</taxon>
        <taxon>Agaricales</taxon>
        <taxon>Agaricineae</taxon>
        <taxon>Strophariaceae</taxon>
        <taxon>Pholiota</taxon>
    </lineage>
</organism>
<dbReference type="InterPro" id="IPR024441">
    <property type="entry name" value="Homeodomain1_C"/>
</dbReference>
<sequence length="635" mass="70761">MDLKISGVMKASLGLFLDTLKDGGGNLPSLLEDWTSLSQTLETNLHNLKEETIADAHNVASAIGIIASVMLELESHNNVIHQRFAQDITHVLGEELENLVIRDEASLAPISIGNKTAPSYIKPCSQWLLANLHNPYPPKSIQNSICRQTGSVLKDLDAWFADARKRIGWNDLRRTHFSNRREKIIDAATSFFKPSHKFLKLNSSLEGFPSCLSDEHSMAFVEMEERAKDLFVKKFEETLLARTIDCVVPSQDPLSRTRDRPELTNNALKRKRHAYPSPERSPERSPEPQTPLVNTFSPSLLPTTSHKRRRSESPEANDENSPDRFHKRLRPTNPRHLDTALAAASLPSPAASMSDAPSPVESDLSTSSTPPALPFHPLHAPMLLQGSPTAQTTSSTKRKRYFSESDSEDRRPSKYLQPALLSRTSSNPLPILNDLSNQFVMPDILDEYAFNQSPDAIPSPNFHGPLDDSIPLEVTFYQYPSPESLNDDLYPDTTSPEVVPHPLQEAINWSALLPEPDTWTEGITDNSLIENSFCVDASASLLMEPGYLQFCHFPQPYLSARPTPATFDWTTFVNQPFSSSEDLETEVVFDTSVSISTSLESSTTELAAKRQRAEVLRAELKKLEADLIQSPCIDS</sequence>
<evidence type="ECO:0000256" key="2">
    <source>
        <dbReference type="ARBA" id="ARBA00023125"/>
    </source>
</evidence>
<feature type="domain" description="Mating-type protein A-alpha/beta 1 N-terminal" evidence="8">
    <location>
        <begin position="2"/>
        <end position="85"/>
    </location>
</feature>
<feature type="region of interest" description="Disordered" evidence="6">
    <location>
        <begin position="251"/>
        <end position="334"/>
    </location>
</feature>
<accession>A0A9P5ZDY0</accession>
<keyword evidence="11" id="KW-1185">Reference proteome</keyword>
<evidence type="ECO:0000313" key="11">
    <source>
        <dbReference type="Proteomes" id="UP000807469"/>
    </source>
</evidence>
<dbReference type="AlphaFoldDB" id="A0A9P5ZDY0"/>
<proteinExistence type="inferred from homology"/>
<evidence type="ECO:0000259" key="9">
    <source>
        <dbReference type="Pfam" id="PF12737"/>
    </source>
</evidence>
<keyword evidence="5" id="KW-0175">Coiled coil</keyword>
<feature type="compositionally biased region" description="Low complexity" evidence="6">
    <location>
        <begin position="346"/>
        <end position="359"/>
    </location>
</feature>
<comment type="caution">
    <text evidence="10">The sequence shown here is derived from an EMBL/GenBank/DDBJ whole genome shotgun (WGS) entry which is preliminary data.</text>
</comment>
<feature type="region of interest" description="Disordered" evidence="6">
    <location>
        <begin position="346"/>
        <end position="414"/>
    </location>
</feature>
<dbReference type="InterPro" id="IPR008422">
    <property type="entry name" value="KN_HD"/>
</dbReference>
<keyword evidence="4" id="KW-0539">Nucleus</keyword>
<dbReference type="Gene3D" id="1.10.10.60">
    <property type="entry name" value="Homeodomain-like"/>
    <property type="match status" value="1"/>
</dbReference>
<dbReference type="Pfam" id="PF12731">
    <property type="entry name" value="Mating_N"/>
    <property type="match status" value="1"/>
</dbReference>
<feature type="domain" description="Mating-type protein C-terminal" evidence="9">
    <location>
        <begin position="218"/>
        <end position="626"/>
    </location>
</feature>
<evidence type="ECO:0000256" key="1">
    <source>
        <dbReference type="ARBA" id="ARBA00005800"/>
    </source>
</evidence>
<feature type="domain" description="KN homeodomain" evidence="7">
    <location>
        <begin position="127"/>
        <end position="166"/>
    </location>
</feature>
<dbReference type="OrthoDB" id="250329at2759"/>
<dbReference type="Proteomes" id="UP000807469">
    <property type="component" value="Unassembled WGS sequence"/>
</dbReference>
<dbReference type="GO" id="GO:0003677">
    <property type="term" value="F:DNA binding"/>
    <property type="evidence" value="ECO:0007669"/>
    <property type="project" value="UniProtKB-KW"/>
</dbReference>
<name>A0A9P5ZDY0_9AGAR</name>
<dbReference type="Pfam" id="PF12737">
    <property type="entry name" value="Mating_C"/>
    <property type="match status" value="1"/>
</dbReference>
<feature type="compositionally biased region" description="Polar residues" evidence="6">
    <location>
        <begin position="291"/>
        <end position="304"/>
    </location>
</feature>
<keyword evidence="3" id="KW-0371">Homeobox</keyword>
<feature type="coiled-coil region" evidence="5">
    <location>
        <begin position="599"/>
        <end position="626"/>
    </location>
</feature>
<gene>
    <name evidence="10" type="ORF">BDN70DRAFT_916145</name>
</gene>
<comment type="similarity">
    <text evidence="1">Belongs to the TALE/M-ATYP homeobox family.</text>
</comment>
<feature type="compositionally biased region" description="Low complexity" evidence="6">
    <location>
        <begin position="375"/>
        <end position="384"/>
    </location>
</feature>